<name>A0ABW4LKM5_9MICO</name>
<feature type="transmembrane region" description="Helical" evidence="1">
    <location>
        <begin position="108"/>
        <end position="127"/>
    </location>
</feature>
<protein>
    <submittedName>
        <fullName evidence="2">ECF transporter S component</fullName>
    </submittedName>
</protein>
<dbReference type="PIRSF" id="PIRSF037394">
    <property type="entry name" value="ABC_thiamine-permease_YkoE_prd"/>
    <property type="match status" value="1"/>
</dbReference>
<accession>A0ABW4LKM5</accession>
<keyword evidence="3" id="KW-1185">Reference proteome</keyword>
<comment type="caution">
    <text evidence="2">The sequence shown here is derived from an EMBL/GenBank/DDBJ whole genome shotgun (WGS) entry which is preliminary data.</text>
</comment>
<evidence type="ECO:0000313" key="2">
    <source>
        <dbReference type="EMBL" id="MFD1722726.1"/>
    </source>
</evidence>
<evidence type="ECO:0000313" key="3">
    <source>
        <dbReference type="Proteomes" id="UP001597347"/>
    </source>
</evidence>
<proteinExistence type="predicted"/>
<feature type="transmembrane region" description="Helical" evidence="1">
    <location>
        <begin position="134"/>
        <end position="159"/>
    </location>
</feature>
<feature type="transmembrane region" description="Helical" evidence="1">
    <location>
        <begin position="20"/>
        <end position="41"/>
    </location>
</feature>
<keyword evidence="1" id="KW-0472">Membrane</keyword>
<sequence>MTASTTVRNRTARSYRWRVVDIVVASVLGVACGFLFIAWNVGYQGPSNLLTPVLPGIQGLVNGVWFIAGPLVALVVRKPGAALYGELLAAVVSALVGNQWGATVLVSGLMQGIGAEILFAVLGYRVWTWWSALLAGALAGVGASVYDLSLIPGLAGYYAGSSPQFAVVYLIAQAVSGAVLAGLLAWVLVQALARTGVLARFPAGRARRAG</sequence>
<feature type="transmembrane region" description="Helical" evidence="1">
    <location>
        <begin position="53"/>
        <end position="76"/>
    </location>
</feature>
<dbReference type="Pfam" id="PF09819">
    <property type="entry name" value="ABC_cobalt"/>
    <property type="match status" value="1"/>
</dbReference>
<dbReference type="RefSeq" id="WP_377936089.1">
    <property type="nucleotide sequence ID" value="NZ_JBHUEA010000026.1"/>
</dbReference>
<evidence type="ECO:0000256" key="1">
    <source>
        <dbReference type="SAM" id="Phobius"/>
    </source>
</evidence>
<dbReference type="Proteomes" id="UP001597347">
    <property type="component" value="Unassembled WGS sequence"/>
</dbReference>
<organism evidence="2 3">
    <name type="scientific">Amnibacterium endophyticum</name>
    <dbReference type="NCBI Taxonomy" id="2109337"/>
    <lineage>
        <taxon>Bacteria</taxon>
        <taxon>Bacillati</taxon>
        <taxon>Actinomycetota</taxon>
        <taxon>Actinomycetes</taxon>
        <taxon>Micrococcales</taxon>
        <taxon>Microbacteriaceae</taxon>
        <taxon>Amnibacterium</taxon>
    </lineage>
</organism>
<keyword evidence="1" id="KW-1133">Transmembrane helix</keyword>
<reference evidence="3" key="1">
    <citation type="journal article" date="2019" name="Int. J. Syst. Evol. Microbiol.">
        <title>The Global Catalogue of Microorganisms (GCM) 10K type strain sequencing project: providing services to taxonomists for standard genome sequencing and annotation.</title>
        <authorList>
            <consortium name="The Broad Institute Genomics Platform"/>
            <consortium name="The Broad Institute Genome Sequencing Center for Infectious Disease"/>
            <person name="Wu L."/>
            <person name="Ma J."/>
        </authorList>
    </citation>
    <scope>NUCLEOTIDE SEQUENCE [LARGE SCALE GENOMIC DNA]</scope>
    <source>
        <strain evidence="3">CGMCC 1.12471</strain>
    </source>
</reference>
<feature type="transmembrane region" description="Helical" evidence="1">
    <location>
        <begin position="83"/>
        <end position="102"/>
    </location>
</feature>
<keyword evidence="1" id="KW-0812">Transmembrane</keyword>
<dbReference type="InterPro" id="IPR017195">
    <property type="entry name" value="ABC_thiamin-permease_prd"/>
</dbReference>
<feature type="transmembrane region" description="Helical" evidence="1">
    <location>
        <begin position="165"/>
        <end position="189"/>
    </location>
</feature>
<gene>
    <name evidence="2" type="ORF">ACFSBI_14310</name>
</gene>
<dbReference type="EMBL" id="JBHUEA010000026">
    <property type="protein sequence ID" value="MFD1722726.1"/>
    <property type="molecule type" value="Genomic_DNA"/>
</dbReference>